<accession>A0A1C6WN98</accession>
<feature type="compositionally biased region" description="Low complexity" evidence="1">
    <location>
        <begin position="540"/>
        <end position="553"/>
    </location>
</feature>
<evidence type="ECO:0000313" key="3">
    <source>
        <dbReference type="EMBL" id="SCL90302.1"/>
    </source>
</evidence>
<feature type="region of interest" description="Disordered" evidence="1">
    <location>
        <begin position="273"/>
        <end position="831"/>
    </location>
</feature>
<protein>
    <submittedName>
        <fullName evidence="3">CIR protein</fullName>
    </submittedName>
</protein>
<evidence type="ECO:0000256" key="2">
    <source>
        <dbReference type="SAM" id="Phobius"/>
    </source>
</evidence>
<dbReference type="EMBL" id="FMIN01000369">
    <property type="protein sequence ID" value="SCL90302.1"/>
    <property type="molecule type" value="Genomic_DNA"/>
</dbReference>
<name>A0A1C6WN98_PLACE</name>
<feature type="compositionally biased region" description="Low complexity" evidence="1">
    <location>
        <begin position="359"/>
        <end position="368"/>
    </location>
</feature>
<feature type="compositionally biased region" description="Basic and acidic residues" evidence="1">
    <location>
        <begin position="496"/>
        <end position="507"/>
    </location>
</feature>
<reference evidence="3" key="1">
    <citation type="submission" date="2016-08" db="EMBL/GenBank/DDBJ databases">
        <authorList>
            <consortium name="Pathogen Informatics"/>
        </authorList>
    </citation>
    <scope>NUCLEOTIDE SEQUENCE</scope>
    <source>
        <strain evidence="3">DS</strain>
    </source>
</reference>
<feature type="compositionally biased region" description="Low complexity" evidence="1">
    <location>
        <begin position="940"/>
        <end position="956"/>
    </location>
</feature>
<feature type="transmembrane region" description="Helical" evidence="2">
    <location>
        <begin position="1215"/>
        <end position="1232"/>
    </location>
</feature>
<feature type="compositionally biased region" description="Gly residues" evidence="1">
    <location>
        <begin position="716"/>
        <end position="731"/>
    </location>
</feature>
<gene>
    <name evidence="3" type="ORF">PCHDS_000532500</name>
</gene>
<feature type="compositionally biased region" description="Polar residues" evidence="1">
    <location>
        <begin position="648"/>
        <end position="657"/>
    </location>
</feature>
<evidence type="ECO:0000256" key="1">
    <source>
        <dbReference type="SAM" id="MobiDB-lite"/>
    </source>
</evidence>
<feature type="compositionally biased region" description="Gly residues" evidence="1">
    <location>
        <begin position="594"/>
        <end position="630"/>
    </location>
</feature>
<organism evidence="3">
    <name type="scientific">Plasmodium chabaudi adami</name>
    <dbReference type="NCBI Taxonomy" id="5826"/>
    <lineage>
        <taxon>Eukaryota</taxon>
        <taxon>Sar</taxon>
        <taxon>Alveolata</taxon>
        <taxon>Apicomplexa</taxon>
        <taxon>Aconoidasida</taxon>
        <taxon>Haemosporida</taxon>
        <taxon>Plasmodiidae</taxon>
        <taxon>Plasmodium</taxon>
        <taxon>Plasmodium (Vinckeia)</taxon>
    </lineage>
</organism>
<dbReference type="InterPro" id="IPR006477">
    <property type="entry name" value="Yir_bir_cir"/>
</dbReference>
<feature type="compositionally biased region" description="Polar residues" evidence="1">
    <location>
        <begin position="818"/>
        <end position="831"/>
    </location>
</feature>
<feature type="compositionally biased region" description="Polar residues" evidence="1">
    <location>
        <begin position="296"/>
        <end position="316"/>
    </location>
</feature>
<dbReference type="Pfam" id="PF06022">
    <property type="entry name" value="Cir_Bir_Yir"/>
    <property type="match status" value="1"/>
</dbReference>
<feature type="compositionally biased region" description="Pro residues" evidence="1">
    <location>
        <begin position="987"/>
        <end position="1000"/>
    </location>
</feature>
<dbReference type="AlphaFoldDB" id="A0A1C6WN98"/>
<dbReference type="Proteomes" id="UP000507536">
    <property type="component" value="Unassembled WGS sequence"/>
</dbReference>
<keyword evidence="2" id="KW-1133">Transmembrane helix</keyword>
<feature type="compositionally biased region" description="Polar residues" evidence="1">
    <location>
        <begin position="512"/>
        <end position="521"/>
    </location>
</feature>
<feature type="region of interest" description="Disordered" evidence="1">
    <location>
        <begin position="939"/>
        <end position="1062"/>
    </location>
</feature>
<keyword evidence="2" id="KW-0472">Membrane</keyword>
<proteinExistence type="predicted"/>
<feature type="compositionally biased region" description="Gly residues" evidence="1">
    <location>
        <begin position="772"/>
        <end position="806"/>
    </location>
</feature>
<sequence>MANKACSFLLEADEYFNNGIVDVDKFNKNTSLEYRCPYENRTLRPCQNNYERINALGAYLYQNLSTTSSSLNGTGHNNNRHVEFFLIWLGDKLFKIDKDYKITMGEYYEKNLKNSMGNFNYWNVLKSKAVYKDATIRRMNQMYSLLNNICKLITEYNKHNKNPKNITSSDRDILVNHSTQCRNFYGSIHKSVNGCKPYLHLLDSLKKLYENFLSARIIKNKSLDKATKNSLSTRIKSLKTFGDEDKYFISDKEELRFDTEECGKVKIEDEDLGKKIASKGSPSKTQDNGKPKGTITGDQTKQPVNPRGTNDQSGKSPITGKPSLGSQPQSAAAKPTITNLPPAKPAPAKPNPPRPQPAAPGSASGPSGNVKQVSGDSPAKKPVHTPPGPVQGQAQIPRKPDPTKPGAIIPGTPPPPQLGGTPPAKSPPAPPQGSQKLGTIPPSGAKGSDKGSDASKSDTTGSGIQKGNSDSGGGGKGALSADTGGTSGGSKNKGGKPIDDTQKKAGHVDTSPPVSQASSQGMGSGNQRGAGGASPSSIDSGKGNTTDNTSTGDNGKKDPKGVTVSKGTTANNKGDQHQGTDHTQGSSSSVTGGSAIGPGVGKGGSPGGSGGSGKAQGSLSGGPGNPGGDPGVTSSGASGGKVDGADSGASTGSVSAQSDQGVPPGGSVPPGNGQGDTSRVQGVGKAGKDGQVGDNSNIQGGVGVNKGGADSNTGVSGVGKGTSISGTGGGSNSQVSTSVGKGDSISEKGSPDSGQGGSPGGAGGSDSKVGSEKGGGGVNTGDSGGGTGSTSSGPGSGTDGTDGGLGTPNAVSLPGDPNSVSITSGDGTKASGKSSGSWFNFLGVDLNPMSHLPSISNIYQTPKDILTNTANHISNTYSNTVSIVKDAYGNTVDIAKNAYGSTVDIARNAYGSAVTNIKSALTTSSNYIGNAVGSVTSKLNPFSSSSQPSGDQSGSNSLGGGVDTSDQSQQNPSLPSPSPPSQTSQPISPPKTPSDPPSAPSPKLLDPQPISTQIPKSSDQQSTPSTGKGVSQIPLSTKGTLPSSSISPSNTGNGNNPPGTDVKINEKPSIWCIAQNKKCDILGIGIIGTSLFVFLAIMYKYISFGSAKNSKKEKNMKRVINLVGGKKRERTFINSGDDKKMMKIIINSDDKKKSIKQEIYSHDGKRKTHITINSGYKKKNTKSVINSDDRKKTKIIVNSVNEKIPLLNIYKLMQANPMPFINLFFLLIFFVYKRKRDTIE</sequence>
<feature type="compositionally biased region" description="Gly residues" evidence="1">
    <location>
        <begin position="522"/>
        <end position="532"/>
    </location>
</feature>
<feature type="compositionally biased region" description="Gly residues" evidence="1">
    <location>
        <begin position="754"/>
        <end position="764"/>
    </location>
</feature>
<feature type="compositionally biased region" description="Low complexity" evidence="1">
    <location>
        <begin position="1039"/>
        <end position="1060"/>
    </location>
</feature>
<feature type="compositionally biased region" description="Polar residues" evidence="1">
    <location>
        <begin position="1009"/>
        <end position="1038"/>
    </location>
</feature>
<keyword evidence="2" id="KW-0812">Transmembrane</keyword>
<feature type="compositionally biased region" description="Pro residues" evidence="1">
    <location>
        <begin position="342"/>
        <end position="358"/>
    </location>
</feature>
<feature type="compositionally biased region" description="Basic and acidic residues" evidence="1">
    <location>
        <begin position="447"/>
        <end position="456"/>
    </location>
</feature>